<accession>X6N6B9</accession>
<reference evidence="8 9" key="1">
    <citation type="journal article" date="2013" name="Curr. Biol.">
        <title>The Genome of the Foraminiferan Reticulomyxa filosa.</title>
        <authorList>
            <person name="Glockner G."/>
            <person name="Hulsmann N."/>
            <person name="Schleicher M."/>
            <person name="Noegel A.A."/>
            <person name="Eichinger L."/>
            <person name="Gallinger C."/>
            <person name="Pawlowski J."/>
            <person name="Sierra R."/>
            <person name="Euteneuer U."/>
            <person name="Pillet L."/>
            <person name="Moustafa A."/>
            <person name="Platzer M."/>
            <person name="Groth M."/>
            <person name="Szafranski K."/>
            <person name="Schliwa M."/>
        </authorList>
    </citation>
    <scope>NUCLEOTIDE SEQUENCE [LARGE SCALE GENOMIC DNA]</scope>
</reference>
<dbReference type="OrthoDB" id="1734063at2759"/>
<dbReference type="InterPro" id="IPR029705">
    <property type="entry name" value="VPS35L"/>
</dbReference>
<keyword evidence="7" id="KW-0812">Transmembrane</keyword>
<evidence type="ECO:0000256" key="2">
    <source>
        <dbReference type="ARBA" id="ARBA00010704"/>
    </source>
</evidence>
<keyword evidence="7" id="KW-1133">Transmembrane helix</keyword>
<keyword evidence="4" id="KW-0967">Endosome</keyword>
<dbReference type="GO" id="GO:0032456">
    <property type="term" value="P:endocytic recycling"/>
    <property type="evidence" value="ECO:0007669"/>
    <property type="project" value="InterPro"/>
</dbReference>
<protein>
    <submittedName>
        <fullName evidence="8">Uncharacterized protein</fullName>
    </submittedName>
</protein>
<feature type="compositionally biased region" description="Basic residues" evidence="6">
    <location>
        <begin position="70"/>
        <end position="82"/>
    </location>
</feature>
<dbReference type="GO" id="GO:0005768">
    <property type="term" value="C:endosome"/>
    <property type="evidence" value="ECO:0007669"/>
    <property type="project" value="UniProtKB-SubCell"/>
</dbReference>
<comment type="similarity">
    <text evidence="2">Belongs to the VPS35L family.</text>
</comment>
<proteinExistence type="inferred from homology"/>
<keyword evidence="7" id="KW-0472">Membrane</keyword>
<evidence type="ECO:0000313" key="8">
    <source>
        <dbReference type="EMBL" id="ETO21304.1"/>
    </source>
</evidence>
<evidence type="ECO:0000256" key="6">
    <source>
        <dbReference type="SAM" id="MobiDB-lite"/>
    </source>
</evidence>
<dbReference type="GO" id="GO:0015031">
    <property type="term" value="P:protein transport"/>
    <property type="evidence" value="ECO:0007669"/>
    <property type="project" value="UniProtKB-KW"/>
</dbReference>
<evidence type="ECO:0000256" key="4">
    <source>
        <dbReference type="ARBA" id="ARBA00022753"/>
    </source>
</evidence>
<dbReference type="Proteomes" id="UP000023152">
    <property type="component" value="Unassembled WGS sequence"/>
</dbReference>
<keyword evidence="5" id="KW-0653">Protein transport</keyword>
<comment type="subcellular location">
    <subcellularLocation>
        <location evidence="1">Endosome</location>
    </subcellularLocation>
</comment>
<gene>
    <name evidence="8" type="ORF">RFI_15900</name>
</gene>
<dbReference type="AlphaFoldDB" id="X6N6B9"/>
<evidence type="ECO:0000256" key="5">
    <source>
        <dbReference type="ARBA" id="ARBA00022927"/>
    </source>
</evidence>
<feature type="region of interest" description="Disordered" evidence="6">
    <location>
        <begin position="62"/>
        <end position="92"/>
    </location>
</feature>
<organism evidence="8 9">
    <name type="scientific">Reticulomyxa filosa</name>
    <dbReference type="NCBI Taxonomy" id="46433"/>
    <lineage>
        <taxon>Eukaryota</taxon>
        <taxon>Sar</taxon>
        <taxon>Rhizaria</taxon>
        <taxon>Retaria</taxon>
        <taxon>Foraminifera</taxon>
        <taxon>Monothalamids</taxon>
        <taxon>Reticulomyxidae</taxon>
        <taxon>Reticulomyxa</taxon>
    </lineage>
</organism>
<evidence type="ECO:0000256" key="7">
    <source>
        <dbReference type="SAM" id="Phobius"/>
    </source>
</evidence>
<evidence type="ECO:0000256" key="3">
    <source>
        <dbReference type="ARBA" id="ARBA00022448"/>
    </source>
</evidence>
<evidence type="ECO:0000313" key="9">
    <source>
        <dbReference type="Proteomes" id="UP000023152"/>
    </source>
</evidence>
<name>X6N6B9_RETFI</name>
<dbReference type="PANTHER" id="PTHR13673">
    <property type="entry name" value="ESOPHAGEAL CANCER ASSOCIATED PROTEIN"/>
    <property type="match status" value="1"/>
</dbReference>
<keyword evidence="3" id="KW-0813">Transport</keyword>
<dbReference type="EMBL" id="ASPP01011756">
    <property type="protein sequence ID" value="ETO21304.1"/>
    <property type="molecule type" value="Genomic_DNA"/>
</dbReference>
<dbReference type="PANTHER" id="PTHR13673:SF0">
    <property type="entry name" value="VPS35 ENDOSOMAL PROTEIN-SORTING FACTOR-LIKE"/>
    <property type="match status" value="1"/>
</dbReference>
<keyword evidence="9" id="KW-1185">Reference proteome</keyword>
<comment type="caution">
    <text evidence="8">The sequence shown here is derived from an EMBL/GenBank/DDBJ whole genome shotgun (WGS) entry which is preliminary data.</text>
</comment>
<evidence type="ECO:0000256" key="1">
    <source>
        <dbReference type="ARBA" id="ARBA00004177"/>
    </source>
</evidence>
<sequence length="598" mass="69759">MQQNAWRQHGEHVSTVLPVNICADRGRAGLVRRLGVRAVGEEGERGPGGNARRGNVIFGETVDGACNSGRQRRQRKRQKKGGKKTDKDDETEVTKTTLRENFTYMDVNLYAKDTCLNWFYKIACIRELLPRLFIELSLFKCWRFVRPASDYPKILKRLARIIRGIGDPLVAAYARAYWVHRGFEICGDSMRPSLLETFDDFLFVFNEIEKYKFQNIPAVVSKKITESDYIDLYSPALDWIIQCIGYKAREEEFFGLLQRYKDGWNNSIILLHILSQFESSYISKHCKTISTLIKESVVTTVERSKLYKELGRSIVKCAPPPNIRLEILNEIWKVVSKIIVAKEYVEVASVYIEYILQHFTKSEIDILLNDVIKHLKKDLGLVDLYIYIYIFIYMYIYLYISFRELQEEIYKIVCHILHYVKDFKVLFEINNFLPLIDMLENTNKMNACKMVLECFVRSNYAKANMYEESKENMKSSSGISDAVLIHSLLEVSRMLHDSIDHLTLADDRKQISEMIIHVIDCIDYGVDLERQLNEYVECRSMFSNLDSVIYNLVTKVGDMAMKAYRFMQGKHDKKTSAFVKVMDMCLYSIFGLYQLFEH</sequence>
<feature type="transmembrane region" description="Helical" evidence="7">
    <location>
        <begin position="384"/>
        <end position="402"/>
    </location>
</feature>